<sequence>MRRRHFLLAATATLAAQTTPLWADIGDALFLTAGNTPDNATWLVGLTASGDIRFKLPLPGRGHAAAAHPHAAVAVAFARRPGTFAIVLNCATGDTVAKLTTPAGHHFYGHGAFTSDGRYLLTTENAYDIPDGRIGIWDTEQGYARVGDVPSGGIGPHEIIRLASGDFAVANGGIQTHPDFARSKLNLPTMRTNLARLSATGTILSKIELSGEMRQNSIRHIAAAADNTVVAALQWQGPPTKSAPLIAHFAPGREAALLDHPATARLNHYAGSVAINASGTQTAVTGPKGGHVLFLNASGAPSDSPLSSASGVARHKDGLLITCKGGLALYHDGALMRIAIPARGVGITISWP</sequence>
<evidence type="ECO:0000313" key="3">
    <source>
        <dbReference type="Proteomes" id="UP000240418"/>
    </source>
</evidence>
<evidence type="ECO:0000313" key="2">
    <source>
        <dbReference type="EMBL" id="PSL20907.1"/>
    </source>
</evidence>
<dbReference type="SUPFAM" id="SSF50969">
    <property type="entry name" value="YVTN repeat-like/Quinoprotein amine dehydrogenase"/>
    <property type="match status" value="1"/>
</dbReference>
<dbReference type="OrthoDB" id="5624218at2"/>
<dbReference type="PIRSF" id="PIRSF028101">
    <property type="entry name" value="UCP028101"/>
    <property type="match status" value="1"/>
</dbReference>
<dbReference type="Pfam" id="PF07433">
    <property type="entry name" value="DUF1513"/>
    <property type="match status" value="1"/>
</dbReference>
<comment type="caution">
    <text evidence="2">The sequence shown here is derived from an EMBL/GenBank/DDBJ whole genome shotgun (WGS) entry which is preliminary data.</text>
</comment>
<keyword evidence="1" id="KW-0732">Signal</keyword>
<dbReference type="RefSeq" id="WP_106607123.1">
    <property type="nucleotide sequence ID" value="NZ_PYGJ01000002.1"/>
</dbReference>
<dbReference type="InterPro" id="IPR008311">
    <property type="entry name" value="UCP028101"/>
</dbReference>
<dbReference type="InterPro" id="IPR015943">
    <property type="entry name" value="WD40/YVTN_repeat-like_dom_sf"/>
</dbReference>
<evidence type="ECO:0008006" key="4">
    <source>
        <dbReference type="Google" id="ProtNLM"/>
    </source>
</evidence>
<proteinExistence type="predicted"/>
<reference evidence="2 3" key="1">
    <citation type="submission" date="2018-03" db="EMBL/GenBank/DDBJ databases">
        <title>Genomic Encyclopedia of Archaeal and Bacterial Type Strains, Phase II (KMG-II): from individual species to whole genera.</title>
        <authorList>
            <person name="Goeker M."/>
        </authorList>
    </citation>
    <scope>NUCLEOTIDE SEQUENCE [LARGE SCALE GENOMIC DNA]</scope>
    <source>
        <strain evidence="2 3">DSM 100673</strain>
    </source>
</reference>
<dbReference type="Proteomes" id="UP000240418">
    <property type="component" value="Unassembled WGS sequence"/>
</dbReference>
<dbReference type="EMBL" id="PYGJ01000002">
    <property type="protein sequence ID" value="PSL20907.1"/>
    <property type="molecule type" value="Genomic_DNA"/>
</dbReference>
<gene>
    <name evidence="2" type="ORF">CLV88_10224</name>
</gene>
<keyword evidence="3" id="KW-1185">Reference proteome</keyword>
<protein>
    <recommendedName>
        <fullName evidence="4">DUF1513 domain-containing protein</fullName>
    </recommendedName>
</protein>
<feature type="chain" id="PRO_5015197523" description="DUF1513 domain-containing protein" evidence="1">
    <location>
        <begin position="24"/>
        <end position="352"/>
    </location>
</feature>
<evidence type="ECO:0000256" key="1">
    <source>
        <dbReference type="SAM" id="SignalP"/>
    </source>
</evidence>
<accession>A0A2P8FGT0</accession>
<dbReference type="Gene3D" id="2.130.10.10">
    <property type="entry name" value="YVTN repeat-like/Quinoprotein amine dehydrogenase"/>
    <property type="match status" value="1"/>
</dbReference>
<dbReference type="AlphaFoldDB" id="A0A2P8FGT0"/>
<name>A0A2P8FGT0_9RHOB</name>
<dbReference type="InterPro" id="IPR011044">
    <property type="entry name" value="Quino_amine_DH_bsu"/>
</dbReference>
<feature type="signal peptide" evidence="1">
    <location>
        <begin position="1"/>
        <end position="23"/>
    </location>
</feature>
<organism evidence="2 3">
    <name type="scientific">Shimia abyssi</name>
    <dbReference type="NCBI Taxonomy" id="1662395"/>
    <lineage>
        <taxon>Bacteria</taxon>
        <taxon>Pseudomonadati</taxon>
        <taxon>Pseudomonadota</taxon>
        <taxon>Alphaproteobacteria</taxon>
        <taxon>Rhodobacterales</taxon>
        <taxon>Roseobacteraceae</taxon>
    </lineage>
</organism>